<keyword evidence="2" id="KW-1185">Reference proteome</keyword>
<name>A0A3N0CIS0_9ACTN</name>
<dbReference type="Proteomes" id="UP000267128">
    <property type="component" value="Unassembled WGS sequence"/>
</dbReference>
<comment type="caution">
    <text evidence="1">The sequence shown here is derived from an EMBL/GenBank/DDBJ whole genome shotgun (WGS) entry which is preliminary data.</text>
</comment>
<evidence type="ECO:0000313" key="2">
    <source>
        <dbReference type="Proteomes" id="UP000267128"/>
    </source>
</evidence>
<dbReference type="EMBL" id="RJSE01000007">
    <property type="protein sequence ID" value="RNL63229.1"/>
    <property type="molecule type" value="Genomic_DNA"/>
</dbReference>
<accession>A0A3N0CIS0</accession>
<dbReference type="SUPFAM" id="SSF53795">
    <property type="entry name" value="PEP carboxykinase-like"/>
    <property type="match status" value="1"/>
</dbReference>
<protein>
    <recommendedName>
        <fullName evidence="3">HPr kinase/phosphorylase C-terminal domain-containing protein</fullName>
    </recommendedName>
</protein>
<evidence type="ECO:0000313" key="1">
    <source>
        <dbReference type="EMBL" id="RNL63229.1"/>
    </source>
</evidence>
<evidence type="ECO:0008006" key="3">
    <source>
        <dbReference type="Google" id="ProtNLM"/>
    </source>
</evidence>
<organism evidence="1 2">
    <name type="scientific">Nocardioides marmoriginsengisoli</name>
    <dbReference type="NCBI Taxonomy" id="661483"/>
    <lineage>
        <taxon>Bacteria</taxon>
        <taxon>Bacillati</taxon>
        <taxon>Actinomycetota</taxon>
        <taxon>Actinomycetes</taxon>
        <taxon>Propionibacteriales</taxon>
        <taxon>Nocardioidaceae</taxon>
        <taxon>Nocardioides</taxon>
    </lineage>
</organism>
<dbReference type="InterPro" id="IPR027417">
    <property type="entry name" value="P-loop_NTPase"/>
</dbReference>
<dbReference type="AlphaFoldDB" id="A0A3N0CIS0"/>
<gene>
    <name evidence="1" type="ORF">EFK50_16175</name>
</gene>
<proteinExistence type="predicted"/>
<reference evidence="1 2" key="1">
    <citation type="submission" date="2018-11" db="EMBL/GenBank/DDBJ databases">
        <authorList>
            <person name="Li F."/>
        </authorList>
    </citation>
    <scope>NUCLEOTIDE SEQUENCE [LARGE SCALE GENOMIC DNA]</scope>
    <source>
        <strain evidence="1 2">Gsoil 097</strain>
    </source>
</reference>
<dbReference type="Gene3D" id="3.40.50.300">
    <property type="entry name" value="P-loop containing nucleotide triphosphate hydrolases"/>
    <property type="match status" value="1"/>
</dbReference>
<sequence>MLRSDLDLPDLGAPLETSDAPDVTIRFGPLEPPPAGTDPLPYGLWRTGDRCGVEVPDVGRYEARAGREVVIDPVPGADPKAIRLFLLGSVMGAVMMQRDHLVLHGNAVRIGDACAVVVGHSGAGKSTLAAEFDRRGYDVLSDDVVPVDADGNALPGYPRIKLWDDALERLGVGTDGLERINDDHEKFQLPLRRAELAPLPVRWIYVLERHTGTELTTEPVRGAATFGLLHEHTYRNELVHGPDAVARHLQQCARLVAGARVTRVQRPVETMTAGATADTILADTRIDLPQECA</sequence>